<evidence type="ECO:0000256" key="1">
    <source>
        <dbReference type="ARBA" id="ARBA00023015"/>
    </source>
</evidence>
<dbReference type="Proteomes" id="UP001165270">
    <property type="component" value="Unassembled WGS sequence"/>
</dbReference>
<dbReference type="EMBL" id="JALDAX010000009">
    <property type="protein sequence ID" value="MCI3242769.1"/>
    <property type="molecule type" value="Genomic_DNA"/>
</dbReference>
<reference evidence="5" key="1">
    <citation type="submission" date="2022-03" db="EMBL/GenBank/DDBJ databases">
        <title>Streptomyces 7R015 and 7R016 isolated from Barleria lupulina in Thailand.</title>
        <authorList>
            <person name="Kanchanasin P."/>
            <person name="Phongsopitanun W."/>
            <person name="Tanasupawat S."/>
        </authorList>
    </citation>
    <scope>NUCLEOTIDE SEQUENCE</scope>
    <source>
        <strain evidence="5">7R016</strain>
    </source>
</reference>
<name>A0ABS9XL24_9ACTN</name>
<dbReference type="SUPFAM" id="SSF46894">
    <property type="entry name" value="C-terminal effector domain of the bipartite response regulators"/>
    <property type="match status" value="1"/>
</dbReference>
<dbReference type="InterPro" id="IPR000792">
    <property type="entry name" value="Tscrpt_reg_LuxR_C"/>
</dbReference>
<sequence>MRLLAQGLTNAEIAARLVVSVRTVDNHVRAVLDKLDAPTRRHAAARAEELGLLREGET</sequence>
<gene>
    <name evidence="5" type="ORF">MQN93_23895</name>
</gene>
<comment type="caution">
    <text evidence="5">The sequence shown here is derived from an EMBL/GenBank/DDBJ whole genome shotgun (WGS) entry which is preliminary data.</text>
</comment>
<evidence type="ECO:0000256" key="2">
    <source>
        <dbReference type="ARBA" id="ARBA00023125"/>
    </source>
</evidence>
<dbReference type="PROSITE" id="PS00622">
    <property type="entry name" value="HTH_LUXR_1"/>
    <property type="match status" value="1"/>
</dbReference>
<dbReference type="CDD" id="cd06170">
    <property type="entry name" value="LuxR_C_like"/>
    <property type="match status" value="1"/>
</dbReference>
<feature type="domain" description="HTH luxR-type" evidence="4">
    <location>
        <begin position="1"/>
        <end position="51"/>
    </location>
</feature>
<keyword evidence="6" id="KW-1185">Reference proteome</keyword>
<dbReference type="InterPro" id="IPR036388">
    <property type="entry name" value="WH-like_DNA-bd_sf"/>
</dbReference>
<dbReference type="Gene3D" id="1.10.10.10">
    <property type="entry name" value="Winged helix-like DNA-binding domain superfamily/Winged helix DNA-binding domain"/>
    <property type="match status" value="1"/>
</dbReference>
<dbReference type="PANTHER" id="PTHR44688">
    <property type="entry name" value="DNA-BINDING TRANSCRIPTIONAL ACTIVATOR DEVR_DOSR"/>
    <property type="match status" value="1"/>
</dbReference>
<accession>A0ABS9XL24</accession>
<protein>
    <submittedName>
        <fullName evidence="5">Helix-turn-helix transcriptional regulator</fullName>
    </submittedName>
</protein>
<dbReference type="PRINTS" id="PR00038">
    <property type="entry name" value="HTHLUXR"/>
</dbReference>
<dbReference type="PROSITE" id="PS50043">
    <property type="entry name" value="HTH_LUXR_2"/>
    <property type="match status" value="1"/>
</dbReference>
<dbReference type="SMART" id="SM00421">
    <property type="entry name" value="HTH_LUXR"/>
    <property type="match status" value="1"/>
</dbReference>
<keyword evidence="2" id="KW-0238">DNA-binding</keyword>
<organism evidence="5 6">
    <name type="scientific">Streptomyces spinosisporus</name>
    <dbReference type="NCBI Taxonomy" id="2927582"/>
    <lineage>
        <taxon>Bacteria</taxon>
        <taxon>Bacillati</taxon>
        <taxon>Actinomycetota</taxon>
        <taxon>Actinomycetes</taxon>
        <taxon>Kitasatosporales</taxon>
        <taxon>Streptomycetaceae</taxon>
        <taxon>Streptomyces</taxon>
    </lineage>
</organism>
<dbReference type="PANTHER" id="PTHR44688:SF16">
    <property type="entry name" value="DNA-BINDING TRANSCRIPTIONAL ACTIVATOR DEVR_DOSR"/>
    <property type="match status" value="1"/>
</dbReference>
<evidence type="ECO:0000313" key="6">
    <source>
        <dbReference type="Proteomes" id="UP001165270"/>
    </source>
</evidence>
<keyword evidence="3" id="KW-0804">Transcription</keyword>
<evidence type="ECO:0000259" key="4">
    <source>
        <dbReference type="PROSITE" id="PS50043"/>
    </source>
</evidence>
<dbReference type="Pfam" id="PF00196">
    <property type="entry name" value="GerE"/>
    <property type="match status" value="1"/>
</dbReference>
<evidence type="ECO:0000256" key="3">
    <source>
        <dbReference type="ARBA" id="ARBA00023163"/>
    </source>
</evidence>
<proteinExistence type="predicted"/>
<dbReference type="InterPro" id="IPR016032">
    <property type="entry name" value="Sig_transdc_resp-reg_C-effctor"/>
</dbReference>
<keyword evidence="1" id="KW-0805">Transcription regulation</keyword>
<evidence type="ECO:0000313" key="5">
    <source>
        <dbReference type="EMBL" id="MCI3242769.1"/>
    </source>
</evidence>